<evidence type="ECO:0000313" key="4">
    <source>
        <dbReference type="EMBL" id="GIH02674.1"/>
    </source>
</evidence>
<dbReference type="EMBL" id="BONY01000003">
    <property type="protein sequence ID" value="GIH02674.1"/>
    <property type="molecule type" value="Genomic_DNA"/>
</dbReference>
<keyword evidence="2" id="KW-0067">ATP-binding</keyword>
<dbReference type="SMART" id="SM00421">
    <property type="entry name" value="HTH_LUXR"/>
    <property type="match status" value="1"/>
</dbReference>
<dbReference type="GO" id="GO:0005737">
    <property type="term" value="C:cytoplasm"/>
    <property type="evidence" value="ECO:0007669"/>
    <property type="project" value="TreeGrafter"/>
</dbReference>
<dbReference type="SUPFAM" id="SSF48452">
    <property type="entry name" value="TPR-like"/>
    <property type="match status" value="2"/>
</dbReference>
<dbReference type="GO" id="GO:0006355">
    <property type="term" value="P:regulation of DNA-templated transcription"/>
    <property type="evidence" value="ECO:0007669"/>
    <property type="project" value="InterPro"/>
</dbReference>
<dbReference type="InterPro" id="IPR041664">
    <property type="entry name" value="AAA_16"/>
</dbReference>
<evidence type="ECO:0000313" key="5">
    <source>
        <dbReference type="Proteomes" id="UP000612899"/>
    </source>
</evidence>
<reference evidence="4" key="1">
    <citation type="submission" date="2021-01" db="EMBL/GenBank/DDBJ databases">
        <title>Whole genome shotgun sequence of Rhizocola hellebori NBRC 109834.</title>
        <authorList>
            <person name="Komaki H."/>
            <person name="Tamura T."/>
        </authorList>
    </citation>
    <scope>NUCLEOTIDE SEQUENCE</scope>
    <source>
        <strain evidence="4">NBRC 109834</strain>
    </source>
</reference>
<dbReference type="PROSITE" id="PS00622">
    <property type="entry name" value="HTH_LUXR_1"/>
    <property type="match status" value="1"/>
</dbReference>
<dbReference type="InterPro" id="IPR036388">
    <property type="entry name" value="WH-like_DNA-bd_sf"/>
</dbReference>
<dbReference type="InterPro" id="IPR027417">
    <property type="entry name" value="P-loop_NTPase"/>
</dbReference>
<dbReference type="PANTHER" id="PTHR16305">
    <property type="entry name" value="TESTICULAR SOLUBLE ADENYLYL CYCLASE"/>
    <property type="match status" value="1"/>
</dbReference>
<protein>
    <submittedName>
        <fullName evidence="4">LuxR family transcriptional regulator</fullName>
    </submittedName>
</protein>
<dbReference type="CDD" id="cd06170">
    <property type="entry name" value="LuxR_C_like"/>
    <property type="match status" value="1"/>
</dbReference>
<dbReference type="InterPro" id="IPR000792">
    <property type="entry name" value="Tscrpt_reg_LuxR_C"/>
</dbReference>
<dbReference type="PRINTS" id="PR00038">
    <property type="entry name" value="HTHLUXR"/>
</dbReference>
<dbReference type="SUPFAM" id="SSF46894">
    <property type="entry name" value="C-terminal effector domain of the bipartite response regulators"/>
    <property type="match status" value="1"/>
</dbReference>
<proteinExistence type="predicted"/>
<dbReference type="Gene3D" id="1.25.40.10">
    <property type="entry name" value="Tetratricopeptide repeat domain"/>
    <property type="match status" value="1"/>
</dbReference>
<accession>A0A8J3Q3A3</accession>
<sequence length="979" mass="103749">MIGREGHLAQLTSALDRAAAGSPTVVFVTGEAGVGKSRLVHDFSERSNTRVFTGCCPPLAEALLPYAPITQILRAIIAEVGADELRRVAGPHADRLAVIAPDLERAAPIPGTGLWQADQLRLQHSLLNVLERLATDPTVLVVEDLHWADASTRAIVDMLVRGLRNCRLLLVCTYRDDELPPEHPLHSLLVELVRVGADTVALTGLDAAGTATLMASILGTDPDPAMARHVFARTGGNPFLVEELVAAGGALPERLRDILLLRVRRLPPTAQRVMRAVAIAGPSAEHAVLEPVVGPSDDLEGGVKTAVDQHLLRTDGDRYTFRHALTAEAVIADTLPAERIRLHRALAASLESRLPAGRASIPNNSILAWAYAEVAYHWLGARDHVRALSATIEAGLAAQRSSALPEARQHFTRALTLWGKAPQAPADAALDLVDLYRHAAETSYLSGDVDEALALVRDGICAAEEQGDRRRGGLLHLLLGRYLSTGASAEQAAIAAVETAVEMVPDVPSLERAQVLAGLARHLQMNTRDREAMPWAQRALVIARSVGARHEECHALATYGVSLARLGELDAGIAHLRQALAIAEQLDSAFHIGGCHAALSDGLLSAGRFTEAAEVAMRGVHSSAQHGTERLFAGPLLGNAVEALFWSGRWETAIEKLPAGPHTDGHQVSGALMWHVAAAVHTAMGKYAEAELFLAACLRVTASGGHTELRGAIDCAMAELCAWRDEPAAAYDWAIRGLDSLGVAGHGLLLARLLAVGARAFADLTTRPGGTERPSAVNLTKTIDRLRDAAALAPGGVASLAVADAELARARGAGAAPVWIRAASLWARLDAPYQLAYARWRQAEALLAARGSRRSAARALQEADAIAKRLGAAPLRHEIGRLASRARLALAEGNGTAPSTVAAEQSEFGLTRREEEVLRQLGGGHTNRQIAEHLFISEKTVSIHVSRVLAKLGVPNRAAAAAAAHRLGLDSASGDRAAT</sequence>
<dbReference type="AlphaFoldDB" id="A0A8J3Q3A3"/>
<dbReference type="Pfam" id="PF13191">
    <property type="entry name" value="AAA_16"/>
    <property type="match status" value="1"/>
</dbReference>
<dbReference type="PROSITE" id="PS50043">
    <property type="entry name" value="HTH_LUXR_2"/>
    <property type="match status" value="1"/>
</dbReference>
<dbReference type="InterPro" id="IPR011990">
    <property type="entry name" value="TPR-like_helical_dom_sf"/>
</dbReference>
<dbReference type="Gene3D" id="1.10.10.10">
    <property type="entry name" value="Winged helix-like DNA-binding domain superfamily/Winged helix DNA-binding domain"/>
    <property type="match status" value="1"/>
</dbReference>
<keyword evidence="5" id="KW-1185">Reference proteome</keyword>
<organism evidence="4 5">
    <name type="scientific">Rhizocola hellebori</name>
    <dbReference type="NCBI Taxonomy" id="1392758"/>
    <lineage>
        <taxon>Bacteria</taxon>
        <taxon>Bacillati</taxon>
        <taxon>Actinomycetota</taxon>
        <taxon>Actinomycetes</taxon>
        <taxon>Micromonosporales</taxon>
        <taxon>Micromonosporaceae</taxon>
        <taxon>Rhizocola</taxon>
    </lineage>
</organism>
<dbReference type="Pfam" id="PF00196">
    <property type="entry name" value="GerE"/>
    <property type="match status" value="1"/>
</dbReference>
<keyword evidence="1" id="KW-0547">Nucleotide-binding</keyword>
<feature type="domain" description="HTH luxR-type" evidence="3">
    <location>
        <begin position="903"/>
        <end position="968"/>
    </location>
</feature>
<gene>
    <name evidence="4" type="ORF">Rhe02_07410</name>
</gene>
<comment type="caution">
    <text evidence="4">The sequence shown here is derived from an EMBL/GenBank/DDBJ whole genome shotgun (WGS) entry which is preliminary data.</text>
</comment>
<dbReference type="InterPro" id="IPR016032">
    <property type="entry name" value="Sig_transdc_resp-reg_C-effctor"/>
</dbReference>
<evidence type="ECO:0000256" key="2">
    <source>
        <dbReference type="ARBA" id="ARBA00022840"/>
    </source>
</evidence>
<dbReference type="PANTHER" id="PTHR16305:SF35">
    <property type="entry name" value="TRANSCRIPTIONAL ACTIVATOR DOMAIN"/>
    <property type="match status" value="1"/>
</dbReference>
<dbReference type="GO" id="GO:0003677">
    <property type="term" value="F:DNA binding"/>
    <property type="evidence" value="ECO:0007669"/>
    <property type="project" value="InterPro"/>
</dbReference>
<evidence type="ECO:0000259" key="3">
    <source>
        <dbReference type="PROSITE" id="PS50043"/>
    </source>
</evidence>
<dbReference type="GO" id="GO:0005524">
    <property type="term" value="F:ATP binding"/>
    <property type="evidence" value="ECO:0007669"/>
    <property type="project" value="UniProtKB-KW"/>
</dbReference>
<dbReference type="Proteomes" id="UP000612899">
    <property type="component" value="Unassembled WGS sequence"/>
</dbReference>
<dbReference type="GO" id="GO:0004016">
    <property type="term" value="F:adenylate cyclase activity"/>
    <property type="evidence" value="ECO:0007669"/>
    <property type="project" value="TreeGrafter"/>
</dbReference>
<dbReference type="SUPFAM" id="SSF52540">
    <property type="entry name" value="P-loop containing nucleoside triphosphate hydrolases"/>
    <property type="match status" value="1"/>
</dbReference>
<name>A0A8J3Q3A3_9ACTN</name>
<evidence type="ECO:0000256" key="1">
    <source>
        <dbReference type="ARBA" id="ARBA00022741"/>
    </source>
</evidence>